<dbReference type="InterPro" id="IPR003593">
    <property type="entry name" value="AAA+_ATPase"/>
</dbReference>
<evidence type="ECO:0000256" key="4">
    <source>
        <dbReference type="ARBA" id="ARBA00022801"/>
    </source>
</evidence>
<dbReference type="InterPro" id="IPR036388">
    <property type="entry name" value="WH-like_DNA-bd_sf"/>
</dbReference>
<dbReference type="CDD" id="cd18795">
    <property type="entry name" value="SF2_C_Ski2"/>
    <property type="match status" value="2"/>
</dbReference>
<dbReference type="Pfam" id="PF00271">
    <property type="entry name" value="Helicase_C"/>
    <property type="match status" value="1"/>
</dbReference>
<dbReference type="EC" id="3.6.4.13" evidence="1"/>
<evidence type="ECO:0000256" key="6">
    <source>
        <dbReference type="ARBA" id="ARBA00022840"/>
    </source>
</evidence>
<dbReference type="FunFam" id="3.40.50.300:FF:000102">
    <property type="entry name" value="RNA helicase, activating signal cointegrator 1"/>
    <property type="match status" value="1"/>
</dbReference>
<name>A0A8K0I8I4_COCNU</name>
<dbReference type="InterPro" id="IPR001650">
    <property type="entry name" value="Helicase_C-like"/>
</dbReference>
<evidence type="ECO:0000259" key="9">
    <source>
        <dbReference type="PROSITE" id="PS51192"/>
    </source>
</evidence>
<dbReference type="InterPro" id="IPR036390">
    <property type="entry name" value="WH_DNA-bd_sf"/>
</dbReference>
<dbReference type="SUPFAM" id="SSF46785">
    <property type="entry name" value="Winged helix' DNA-binding domain"/>
    <property type="match status" value="1"/>
</dbReference>
<keyword evidence="2" id="KW-0507">mRNA processing</keyword>
<dbReference type="OrthoDB" id="5575at2759"/>
<evidence type="ECO:0000256" key="1">
    <source>
        <dbReference type="ARBA" id="ARBA00012552"/>
    </source>
</evidence>
<dbReference type="FunFam" id="1.10.10.10:FF:000024">
    <property type="entry name" value="U5 small nuclear ribonucleoprotein helicase"/>
    <property type="match status" value="1"/>
</dbReference>
<dbReference type="FunFam" id="2.60.40.150:FF:000004">
    <property type="entry name" value="RNA helicase, activating signal cointegrator 1"/>
    <property type="match status" value="1"/>
</dbReference>
<comment type="catalytic activity">
    <reaction evidence="7">
        <text>ATP + H2O = ADP + phosphate + H(+)</text>
        <dbReference type="Rhea" id="RHEA:13065"/>
        <dbReference type="ChEBI" id="CHEBI:15377"/>
        <dbReference type="ChEBI" id="CHEBI:15378"/>
        <dbReference type="ChEBI" id="CHEBI:30616"/>
        <dbReference type="ChEBI" id="CHEBI:43474"/>
        <dbReference type="ChEBI" id="CHEBI:456216"/>
        <dbReference type="EC" id="3.6.4.13"/>
    </reaction>
</comment>
<reference evidence="11" key="2">
    <citation type="submission" date="2019-07" db="EMBL/GenBank/DDBJ databases">
        <authorList>
            <person name="Yang Y."/>
            <person name="Bocs S."/>
            <person name="Baudouin L."/>
        </authorList>
    </citation>
    <scope>NUCLEOTIDE SEQUENCE</scope>
    <source>
        <tissue evidence="11">Spear leaf of Hainan Tall coconut</tissue>
    </source>
</reference>
<sequence length="1464" mass="165384">MHICHGAATSDVRQAYKQFLGAIVELINDEVASEEFWEVAKAVYDLFRGPDVDHDVTKRIAEKRGELHRLVGYHVPDSSIKKVALSAQRLFTLQCTSHEDALIQESVIDGAADNYSEFGANILFQSPSRFVMDVPLEDGISLANDCGTTAPFHVEQYDNIVSGHHHSSPDPGTVSLRWLKDACDLIVKRGDSQLSGDELAMALCRVLLSNKAGDEHRKELVEVIQHGLLILKSEKLSSSSQLKMPSYGTQVTIQTESERQIDKLRRKEEKRHRRGAEYGSMHDFPAESFSSLLLASEKKQPFDDLIGTVWGPNSFSVSALPQGTMRIHHKGYEEVRIPPTPTAAMKPDEKLMEITELDDFAQVAFRGYKSLNRIQSHIFQATYHTNENILVCAPTGAGKTNIAMVAILHEIKQHFMDGILHKDEFKIVYVAPMKALAAEVTSTFSRRLSPLNLAVKELTGDMQLSKNELEETQMIVTTPEKWDVITRKSSDMSMSMLVKLLIIDEVHLLNDDRGPVIEALVARTLRQVESTQSMIRIVGLSATLPNYLEVAQFLRVNPESGLFFFDSSYRPVPLAQQYIGISEKDYTKKMELFNSICYEKVVATLKQGHQAMVFVHSRKDTGKTARTLIDIARKAGELELFMNDKHPQFSLIKREVSKSKNREVIELFEFGFGIHHAGMLRADRGLTERLFSDSLLKVLVCTATLAWGVNLPAHTVIIKGTQLYDPKAGGWRDLGMLDVMQFINSLKDNLNAEVALGTVTNVKEACAWLGYTYLFIRMKTNPLVYGVTWDEVIGDPSLTTKQRSLIIDAARALDKAKMMRFDEKSGNFYCTELGRIASHFYLQYSSVETYNLMLRRHMNDSEVINMVAHSSEFENIAVREEEQDELEKLSKFVCPLEVKGGPTDKHGKISILIQILRKLEERGADLDRLFEMEEKDIGALIRYAPGGKLVKQYLGYFPNIILSANVSPITRTVLKVDLLITPDFAWKERFHGAAQRWLILVEDSENDHIYHSDFFTLTKRMARGESQKISFTVPIFEPHPPQYFIRAVSDSWLHAESLYTVSFHNLTLPETQISHTELLDLKPLPVSALGNEAYESLYKFSHFNPIQTQAFHVLYHSNDNVLLGAPTGSGKTISAELAMLHLFNTEPDMKVVYIAPLKAIVRERMNDWRKGLVSQLGKKMVEMTGDFTPDLMALLSADIIISTPEKWDGISRSWHSRSYVMKVGLMILDEIHLLGADRGPILEGYPGKFYCPRMNSMNKPAYAAICTHSPAKPVLIFVSSRRQTRLTALDLIQLAASDENPRQFLNMSEATLGMVLSQVTDNNLRHTLQFGIGLHHAGLNDRDRSLVEELFSNNKIQILVSTSTLAWGVNLPAFLVIIKGTEYYDGKAKRYVDFPITDILQMMGRAGRPQYDQHGKAVILVHEPKKSFYKKFLYEPFPVESNLREHLHDHINAEIVSDLDMKFL</sequence>
<dbReference type="CDD" id="cd18020">
    <property type="entry name" value="DEXHc_ASCC3_1"/>
    <property type="match status" value="1"/>
</dbReference>
<feature type="region of interest" description="Disordered" evidence="8">
    <location>
        <begin position="241"/>
        <end position="280"/>
    </location>
</feature>
<dbReference type="InterPro" id="IPR011545">
    <property type="entry name" value="DEAD/DEAH_box_helicase_dom"/>
</dbReference>
<evidence type="ECO:0000313" key="11">
    <source>
        <dbReference type="EMBL" id="KAG1341964.1"/>
    </source>
</evidence>
<keyword evidence="6" id="KW-0067">ATP-binding</keyword>
<dbReference type="SUPFAM" id="SSF158702">
    <property type="entry name" value="Sec63 N-terminal domain-like"/>
    <property type="match status" value="1"/>
</dbReference>
<dbReference type="SMART" id="SM00487">
    <property type="entry name" value="DEXDc"/>
    <property type="match status" value="2"/>
</dbReference>
<dbReference type="GO" id="GO:0003676">
    <property type="term" value="F:nucleic acid binding"/>
    <property type="evidence" value="ECO:0007669"/>
    <property type="project" value="InterPro"/>
</dbReference>
<dbReference type="FunFam" id="3.40.50.300:FF:000231">
    <property type="entry name" value="Activating signal cointegrator 1 complex subunit 3"/>
    <property type="match status" value="1"/>
</dbReference>
<dbReference type="PROSITE" id="PS51194">
    <property type="entry name" value="HELICASE_CTER"/>
    <property type="match status" value="1"/>
</dbReference>
<dbReference type="Gene3D" id="1.10.3380.10">
    <property type="entry name" value="Sec63 N-terminal domain-like domain"/>
    <property type="match status" value="1"/>
</dbReference>
<keyword evidence="5" id="KW-0347">Helicase</keyword>
<dbReference type="InterPro" id="IPR027417">
    <property type="entry name" value="P-loop_NTPase"/>
</dbReference>
<dbReference type="InterPro" id="IPR057842">
    <property type="entry name" value="WH_MER3"/>
</dbReference>
<keyword evidence="3" id="KW-0547">Nucleotide-binding</keyword>
<dbReference type="GO" id="GO:0016787">
    <property type="term" value="F:hydrolase activity"/>
    <property type="evidence" value="ECO:0007669"/>
    <property type="project" value="UniProtKB-KW"/>
</dbReference>
<dbReference type="Gene3D" id="1.10.10.10">
    <property type="entry name" value="Winged helix-like DNA-binding domain superfamily/Winged helix DNA-binding domain"/>
    <property type="match status" value="1"/>
</dbReference>
<feature type="domain" description="Helicase ATP-binding" evidence="9">
    <location>
        <begin position="1112"/>
        <end position="1316"/>
    </location>
</feature>
<protein>
    <recommendedName>
        <fullName evidence="1">RNA helicase</fullName>
        <ecNumber evidence="1">3.6.4.13</ecNumber>
    </recommendedName>
</protein>
<dbReference type="SMART" id="SM00973">
    <property type="entry name" value="Sec63"/>
    <property type="match status" value="1"/>
</dbReference>
<dbReference type="Proteomes" id="UP000797356">
    <property type="component" value="Chromosome 5"/>
</dbReference>
<dbReference type="GO" id="GO:0003724">
    <property type="term" value="F:RNA helicase activity"/>
    <property type="evidence" value="ECO:0007669"/>
    <property type="project" value="UniProtKB-EC"/>
</dbReference>
<evidence type="ECO:0000256" key="5">
    <source>
        <dbReference type="ARBA" id="ARBA00022806"/>
    </source>
</evidence>
<dbReference type="SMART" id="SM00382">
    <property type="entry name" value="AAA"/>
    <property type="match status" value="2"/>
</dbReference>
<dbReference type="InterPro" id="IPR056379">
    <property type="entry name" value="DExH14_plug"/>
</dbReference>
<keyword evidence="2" id="KW-0747">Spliceosome</keyword>
<keyword evidence="2" id="KW-0508">mRNA splicing</keyword>
<dbReference type="FunFam" id="3.40.50.300:FF:000062">
    <property type="entry name" value="U5 small nuclear ribonucleoprotein helicase"/>
    <property type="match status" value="1"/>
</dbReference>
<keyword evidence="4" id="KW-0378">Hydrolase</keyword>
<feature type="compositionally biased region" description="Basic and acidic residues" evidence="8">
    <location>
        <begin position="256"/>
        <end position="267"/>
    </location>
</feature>
<dbReference type="PANTHER" id="PTHR47961:SF13">
    <property type="entry name" value="ACTIVATING SIGNAL COINTEGRATOR 1 COMPLEX SUBUNIT 3"/>
    <property type="match status" value="1"/>
</dbReference>
<dbReference type="GO" id="GO:0005681">
    <property type="term" value="C:spliceosomal complex"/>
    <property type="evidence" value="ECO:0007669"/>
    <property type="project" value="UniProtKB-KW"/>
</dbReference>
<gene>
    <name evidence="11" type="ORF">COCNU_05G001930</name>
</gene>
<evidence type="ECO:0000256" key="3">
    <source>
        <dbReference type="ARBA" id="ARBA00022741"/>
    </source>
</evidence>
<reference evidence="11" key="1">
    <citation type="journal article" date="2017" name="Gigascience">
        <title>The genome draft of coconut (Cocos nucifera).</title>
        <authorList>
            <person name="Xiao Y."/>
            <person name="Xu P."/>
            <person name="Fan H."/>
            <person name="Baudouin L."/>
            <person name="Xia W."/>
            <person name="Bocs S."/>
            <person name="Xu J."/>
            <person name="Li Q."/>
            <person name="Guo A."/>
            <person name="Zhou L."/>
            <person name="Li J."/>
            <person name="Wu Y."/>
            <person name="Ma Z."/>
            <person name="Armero A."/>
            <person name="Issali A.E."/>
            <person name="Liu N."/>
            <person name="Peng M."/>
            <person name="Yang Y."/>
        </authorList>
    </citation>
    <scope>NUCLEOTIDE SEQUENCE</scope>
    <source>
        <tissue evidence="11">Spear leaf of Hainan Tall coconut</tissue>
    </source>
</reference>
<dbReference type="InterPro" id="IPR035892">
    <property type="entry name" value="C2_domain_sf"/>
</dbReference>
<dbReference type="Pfam" id="PF02889">
    <property type="entry name" value="Sec63"/>
    <property type="match status" value="2"/>
</dbReference>
<evidence type="ECO:0000256" key="7">
    <source>
        <dbReference type="ARBA" id="ARBA00047984"/>
    </source>
</evidence>
<dbReference type="InterPro" id="IPR050474">
    <property type="entry name" value="Hel308_SKI2-like"/>
</dbReference>
<feature type="domain" description="Helicase C-terminal" evidence="10">
    <location>
        <begin position="1258"/>
        <end position="1464"/>
    </location>
</feature>
<keyword evidence="12" id="KW-1185">Reference proteome</keyword>
<dbReference type="Pfam" id="PF24557">
    <property type="entry name" value="DExH14_plug"/>
    <property type="match status" value="1"/>
</dbReference>
<dbReference type="SUPFAM" id="SSF52540">
    <property type="entry name" value="P-loop containing nucleoside triphosphate hydrolases"/>
    <property type="match status" value="4"/>
</dbReference>
<dbReference type="Gene3D" id="2.60.40.150">
    <property type="entry name" value="C2 domain"/>
    <property type="match status" value="1"/>
</dbReference>
<evidence type="ECO:0000256" key="8">
    <source>
        <dbReference type="SAM" id="MobiDB-lite"/>
    </source>
</evidence>
<evidence type="ECO:0000313" key="12">
    <source>
        <dbReference type="Proteomes" id="UP000797356"/>
    </source>
</evidence>
<evidence type="ECO:0000259" key="10">
    <source>
        <dbReference type="PROSITE" id="PS51194"/>
    </source>
</evidence>
<proteinExistence type="predicted"/>
<dbReference type="EMBL" id="CM017876">
    <property type="protein sequence ID" value="KAG1341964.1"/>
    <property type="molecule type" value="Genomic_DNA"/>
</dbReference>
<dbReference type="Pfam" id="PF23445">
    <property type="entry name" value="WHD_SNRNP200"/>
    <property type="match status" value="1"/>
</dbReference>
<dbReference type="PANTHER" id="PTHR47961">
    <property type="entry name" value="DNA POLYMERASE THETA, PUTATIVE (AFU_ORTHOLOGUE AFUA_1G05260)-RELATED"/>
    <property type="match status" value="1"/>
</dbReference>
<dbReference type="GO" id="GO:0005524">
    <property type="term" value="F:ATP binding"/>
    <property type="evidence" value="ECO:0007669"/>
    <property type="project" value="UniProtKB-KW"/>
</dbReference>
<feature type="domain" description="Helicase ATP-binding" evidence="9">
    <location>
        <begin position="380"/>
        <end position="562"/>
    </location>
</feature>
<dbReference type="Gene3D" id="3.40.50.300">
    <property type="entry name" value="P-loop containing nucleotide triphosphate hydrolases"/>
    <property type="match status" value="4"/>
</dbReference>
<comment type="caution">
    <text evidence="11">The sequence shown here is derived from an EMBL/GenBank/DDBJ whole genome shotgun (WGS) entry which is preliminary data.</text>
</comment>
<dbReference type="InterPro" id="IPR014001">
    <property type="entry name" value="Helicase_ATP-bd"/>
</dbReference>
<dbReference type="Pfam" id="PF00270">
    <property type="entry name" value="DEAD"/>
    <property type="match status" value="2"/>
</dbReference>
<dbReference type="SMART" id="SM00490">
    <property type="entry name" value="HELICc"/>
    <property type="match status" value="2"/>
</dbReference>
<organism evidence="11 12">
    <name type="scientific">Cocos nucifera</name>
    <name type="common">Coconut palm</name>
    <dbReference type="NCBI Taxonomy" id="13894"/>
    <lineage>
        <taxon>Eukaryota</taxon>
        <taxon>Viridiplantae</taxon>
        <taxon>Streptophyta</taxon>
        <taxon>Embryophyta</taxon>
        <taxon>Tracheophyta</taxon>
        <taxon>Spermatophyta</taxon>
        <taxon>Magnoliopsida</taxon>
        <taxon>Liliopsida</taxon>
        <taxon>Arecaceae</taxon>
        <taxon>Arecoideae</taxon>
        <taxon>Cocoseae</taxon>
        <taxon>Attaleinae</taxon>
        <taxon>Cocos</taxon>
    </lineage>
</organism>
<accession>A0A8K0I8I4</accession>
<dbReference type="PROSITE" id="PS51192">
    <property type="entry name" value="HELICASE_ATP_BIND_1"/>
    <property type="match status" value="2"/>
</dbReference>
<evidence type="ECO:0000256" key="2">
    <source>
        <dbReference type="ARBA" id="ARBA00022728"/>
    </source>
</evidence>
<dbReference type="InterPro" id="IPR004179">
    <property type="entry name" value="Sec63-dom"/>
</dbReference>